<dbReference type="AlphaFoldDB" id="A0A1G2U2I6"/>
<dbReference type="InterPro" id="IPR003439">
    <property type="entry name" value="ABC_transporter-like_ATP-bd"/>
</dbReference>
<evidence type="ECO:0000256" key="1">
    <source>
        <dbReference type="ARBA" id="ARBA00022448"/>
    </source>
</evidence>
<reference evidence="5 6" key="1">
    <citation type="journal article" date="2016" name="Nat. Commun.">
        <title>Thousands of microbial genomes shed light on interconnected biogeochemical processes in an aquifer system.</title>
        <authorList>
            <person name="Anantharaman K."/>
            <person name="Brown C.T."/>
            <person name="Hug L.A."/>
            <person name="Sharon I."/>
            <person name="Castelle C.J."/>
            <person name="Probst A.J."/>
            <person name="Thomas B.C."/>
            <person name="Singh A."/>
            <person name="Wilkins M.J."/>
            <person name="Karaoz U."/>
            <person name="Brodie E.L."/>
            <person name="Williams K.H."/>
            <person name="Hubbard S.S."/>
            <person name="Banfield J.F."/>
        </authorList>
    </citation>
    <scope>NUCLEOTIDE SEQUENCE [LARGE SCALE GENOMIC DNA]</scope>
</reference>
<dbReference type="InterPro" id="IPR027417">
    <property type="entry name" value="P-loop_NTPase"/>
</dbReference>
<accession>A0A1G2U2I6</accession>
<dbReference type="GO" id="GO:0098796">
    <property type="term" value="C:membrane protein complex"/>
    <property type="evidence" value="ECO:0007669"/>
    <property type="project" value="UniProtKB-ARBA"/>
</dbReference>
<comment type="caution">
    <text evidence="5">The sequence shown here is derived from an EMBL/GenBank/DDBJ whole genome shotgun (WGS) entry which is preliminary data.</text>
</comment>
<dbReference type="GO" id="GO:0005886">
    <property type="term" value="C:plasma membrane"/>
    <property type="evidence" value="ECO:0007669"/>
    <property type="project" value="TreeGrafter"/>
</dbReference>
<dbReference type="FunFam" id="3.40.50.300:FF:000032">
    <property type="entry name" value="Export ABC transporter ATP-binding protein"/>
    <property type="match status" value="1"/>
</dbReference>
<sequence>MRFLEGSKYTDTMIIAKDIVKTFKSGEKELSVLKGISFEVKSGEFLSITGRSGSGKSTLMYQLGLLDVPTSGKVIIDGKDVSDLSTDERTWVRLSDLGYIFQDYALIPELTALENVLIPLMMLGLTLKDAEAKAVKALERIGLGERLGNVPSQLSGGEQQRVSIARAIAHEPKIVFADEPTANLDSETSKVVLQNFIELNREGQTILMVTHEPEYAALTDRIITLSDGMIVSDTINKNKR</sequence>
<organism evidence="5 6">
    <name type="scientific">Candidatus Zambryskibacteria bacterium RIFCSPLOWO2_01_FULL_43_17</name>
    <dbReference type="NCBI Taxonomy" id="1802760"/>
    <lineage>
        <taxon>Bacteria</taxon>
        <taxon>Candidatus Zambryskiibacteriota</taxon>
    </lineage>
</organism>
<dbReference type="InterPro" id="IPR003593">
    <property type="entry name" value="AAA+_ATPase"/>
</dbReference>
<dbReference type="PANTHER" id="PTHR24220">
    <property type="entry name" value="IMPORT ATP-BINDING PROTEIN"/>
    <property type="match status" value="1"/>
</dbReference>
<dbReference type="GO" id="GO:0022857">
    <property type="term" value="F:transmembrane transporter activity"/>
    <property type="evidence" value="ECO:0007669"/>
    <property type="project" value="UniProtKB-ARBA"/>
</dbReference>
<dbReference type="SMART" id="SM00382">
    <property type="entry name" value="AAA"/>
    <property type="match status" value="1"/>
</dbReference>
<keyword evidence="3" id="KW-0067">ATP-binding</keyword>
<dbReference type="PANTHER" id="PTHR24220:SF86">
    <property type="entry name" value="ABC TRANSPORTER ABCH.1"/>
    <property type="match status" value="1"/>
</dbReference>
<evidence type="ECO:0000313" key="5">
    <source>
        <dbReference type="EMBL" id="OHB03684.1"/>
    </source>
</evidence>
<dbReference type="EMBL" id="MHWD01000017">
    <property type="protein sequence ID" value="OHB03684.1"/>
    <property type="molecule type" value="Genomic_DNA"/>
</dbReference>
<dbReference type="GO" id="GO:0005524">
    <property type="term" value="F:ATP binding"/>
    <property type="evidence" value="ECO:0007669"/>
    <property type="project" value="UniProtKB-KW"/>
</dbReference>
<evidence type="ECO:0000256" key="3">
    <source>
        <dbReference type="ARBA" id="ARBA00022840"/>
    </source>
</evidence>
<dbReference type="PROSITE" id="PS50893">
    <property type="entry name" value="ABC_TRANSPORTER_2"/>
    <property type="match status" value="1"/>
</dbReference>
<keyword evidence="1" id="KW-0813">Transport</keyword>
<proteinExistence type="predicted"/>
<dbReference type="Gene3D" id="3.40.50.300">
    <property type="entry name" value="P-loop containing nucleotide triphosphate hydrolases"/>
    <property type="match status" value="1"/>
</dbReference>
<dbReference type="InterPro" id="IPR015854">
    <property type="entry name" value="ABC_transpr_LolD-like"/>
</dbReference>
<protein>
    <recommendedName>
        <fullName evidence="4">ABC transporter domain-containing protein</fullName>
    </recommendedName>
</protein>
<evidence type="ECO:0000259" key="4">
    <source>
        <dbReference type="PROSITE" id="PS50893"/>
    </source>
</evidence>
<evidence type="ECO:0000313" key="6">
    <source>
        <dbReference type="Proteomes" id="UP000179283"/>
    </source>
</evidence>
<dbReference type="SUPFAM" id="SSF52540">
    <property type="entry name" value="P-loop containing nucleoside triphosphate hydrolases"/>
    <property type="match status" value="1"/>
</dbReference>
<gene>
    <name evidence="5" type="ORF">A2920_03185</name>
</gene>
<dbReference type="PROSITE" id="PS00211">
    <property type="entry name" value="ABC_TRANSPORTER_1"/>
    <property type="match status" value="1"/>
</dbReference>
<dbReference type="InterPro" id="IPR017871">
    <property type="entry name" value="ABC_transporter-like_CS"/>
</dbReference>
<dbReference type="GO" id="GO:0016887">
    <property type="term" value="F:ATP hydrolysis activity"/>
    <property type="evidence" value="ECO:0007669"/>
    <property type="project" value="InterPro"/>
</dbReference>
<dbReference type="Proteomes" id="UP000179283">
    <property type="component" value="Unassembled WGS sequence"/>
</dbReference>
<evidence type="ECO:0000256" key="2">
    <source>
        <dbReference type="ARBA" id="ARBA00022741"/>
    </source>
</evidence>
<dbReference type="InterPro" id="IPR017911">
    <property type="entry name" value="MacB-like_ATP-bd"/>
</dbReference>
<dbReference type="CDD" id="cd03255">
    <property type="entry name" value="ABC_MJ0796_LolCDE_FtsE"/>
    <property type="match status" value="1"/>
</dbReference>
<name>A0A1G2U2I6_9BACT</name>
<keyword evidence="2" id="KW-0547">Nucleotide-binding</keyword>
<dbReference type="Pfam" id="PF00005">
    <property type="entry name" value="ABC_tran"/>
    <property type="match status" value="1"/>
</dbReference>
<feature type="domain" description="ABC transporter" evidence="4">
    <location>
        <begin position="14"/>
        <end position="239"/>
    </location>
</feature>